<evidence type="ECO:0008006" key="4">
    <source>
        <dbReference type="Google" id="ProtNLM"/>
    </source>
</evidence>
<dbReference type="AlphaFoldDB" id="A0A5R9Q4A3"/>
<protein>
    <recommendedName>
        <fullName evidence="4">DUF4402 domain-containing protein</fullName>
    </recommendedName>
</protein>
<sequence length="206" mass="21350">MTKNLLTLSLGIALSTFTISSLASSQTQNVEAKITVKNTFKLEVKQSFDFGTVRAVSKAASKAALSIPANPNLQLTTTAAGGSDPAIMDILDSTSAQPAQLSIAEATKYTPLTIELPDVGTTPAELAAQNGPSTTPVFKITAFTLYATVGQNANQNIAITANQGTITTDGSGNAEFNLGATLTTDDIDGEYIDDEYTGSVSVTVSY</sequence>
<keyword evidence="1" id="KW-0732">Signal</keyword>
<dbReference type="Proteomes" id="UP000309186">
    <property type="component" value="Unassembled WGS sequence"/>
</dbReference>
<dbReference type="EMBL" id="PPSW01000014">
    <property type="protein sequence ID" value="TLX47089.1"/>
    <property type="molecule type" value="Genomic_DNA"/>
</dbReference>
<accession>A0A5R9Q4A3</accession>
<reference evidence="2 3" key="1">
    <citation type="submission" date="2018-01" db="EMBL/GenBank/DDBJ databases">
        <title>Co-occurrence of chitin degradation, pigmentation and bioactivity in marine Pseudoalteromonas.</title>
        <authorList>
            <person name="Paulsen S."/>
            <person name="Gram L."/>
            <person name="Machado H."/>
        </authorList>
    </citation>
    <scope>NUCLEOTIDE SEQUENCE [LARGE SCALE GENOMIC DNA]</scope>
    <source>
        <strain evidence="2 3">S3663</strain>
    </source>
</reference>
<proteinExistence type="predicted"/>
<gene>
    <name evidence="2" type="ORF">C1E24_09800</name>
</gene>
<comment type="caution">
    <text evidence="2">The sequence shown here is derived from an EMBL/GenBank/DDBJ whole genome shotgun (WGS) entry which is preliminary data.</text>
</comment>
<evidence type="ECO:0000313" key="2">
    <source>
        <dbReference type="EMBL" id="TLX47089.1"/>
    </source>
</evidence>
<evidence type="ECO:0000256" key="1">
    <source>
        <dbReference type="SAM" id="SignalP"/>
    </source>
</evidence>
<evidence type="ECO:0000313" key="3">
    <source>
        <dbReference type="Proteomes" id="UP000309186"/>
    </source>
</evidence>
<feature type="chain" id="PRO_5024396958" description="DUF4402 domain-containing protein" evidence="1">
    <location>
        <begin position="24"/>
        <end position="206"/>
    </location>
</feature>
<dbReference type="RefSeq" id="WP_138480954.1">
    <property type="nucleotide sequence ID" value="NZ_PPSW01000014.1"/>
</dbReference>
<feature type="signal peptide" evidence="1">
    <location>
        <begin position="1"/>
        <end position="23"/>
    </location>
</feature>
<organism evidence="2 3">
    <name type="scientific">Pseudoalteromonas phenolica</name>
    <dbReference type="NCBI Taxonomy" id="161398"/>
    <lineage>
        <taxon>Bacteria</taxon>
        <taxon>Pseudomonadati</taxon>
        <taxon>Pseudomonadota</taxon>
        <taxon>Gammaproteobacteria</taxon>
        <taxon>Alteromonadales</taxon>
        <taxon>Pseudoalteromonadaceae</taxon>
        <taxon>Pseudoalteromonas</taxon>
    </lineage>
</organism>
<name>A0A5R9Q4A3_9GAMM</name>